<dbReference type="InterPro" id="IPR052399">
    <property type="entry name" value="Phage_Baseplate_Assmbl_Protein"/>
</dbReference>
<name>A0A369YL70_9PAST</name>
<evidence type="ECO:0000313" key="5">
    <source>
        <dbReference type="Proteomes" id="UP000253872"/>
    </source>
</evidence>
<evidence type="ECO:0000256" key="1">
    <source>
        <dbReference type="ARBA" id="ARBA00038087"/>
    </source>
</evidence>
<comment type="similarity">
    <text evidence="1">Belongs to the Mu gp47/PBSX XkdT family.</text>
</comment>
<evidence type="ECO:0000259" key="2">
    <source>
        <dbReference type="Pfam" id="PF26078"/>
    </source>
</evidence>
<gene>
    <name evidence="4" type="ORF">DPV93_05135</name>
</gene>
<dbReference type="EMBL" id="QEPN01000003">
    <property type="protein sequence ID" value="RDE72666.1"/>
    <property type="molecule type" value="Genomic_DNA"/>
</dbReference>
<feature type="domain" description="Baseplate J-like central" evidence="2">
    <location>
        <begin position="190"/>
        <end position="258"/>
    </location>
</feature>
<dbReference type="Pfam" id="PF26078">
    <property type="entry name" value="Baseplate_J_M"/>
    <property type="match status" value="1"/>
</dbReference>
<evidence type="ECO:0000259" key="3">
    <source>
        <dbReference type="Pfam" id="PF26079"/>
    </source>
</evidence>
<dbReference type="AlphaFoldDB" id="A0A369YL70"/>
<dbReference type="Pfam" id="PF26079">
    <property type="entry name" value="Baseplate_J_C"/>
    <property type="match status" value="1"/>
</dbReference>
<accession>A0A369YL70</accession>
<dbReference type="PANTHER" id="PTHR37829:SF3">
    <property type="entry name" value="PROTEIN JAYE-RELATED"/>
    <property type="match status" value="1"/>
</dbReference>
<dbReference type="InterPro" id="IPR058531">
    <property type="entry name" value="Baseplate_J_M"/>
</dbReference>
<dbReference type="RefSeq" id="WP_111402685.1">
    <property type="nucleotide sequence ID" value="NZ_QEPN01000003.1"/>
</dbReference>
<protein>
    <submittedName>
        <fullName evidence="4">Baseplate J/gp47 family protein</fullName>
    </submittedName>
</protein>
<proteinExistence type="inferred from homology"/>
<reference evidence="4 5" key="1">
    <citation type="submission" date="2018-05" db="EMBL/GenBank/DDBJ databases">
        <title>Draft Genome Sequences for a Diverse set of 7 Haemophilus Species.</title>
        <authorList>
            <person name="Nichols M."/>
            <person name="Topaz N."/>
            <person name="Wang X."/>
            <person name="Wang X."/>
            <person name="Boxrud D."/>
        </authorList>
    </citation>
    <scope>NUCLEOTIDE SEQUENCE [LARGE SCALE GENOMIC DNA]</scope>
    <source>
        <strain evidence="4 5">C2002001239</strain>
    </source>
</reference>
<sequence>MAFNTPDLEEIRRDILRDIVSLQPSADISVDSDYYVRASALASCVSGLYAHQKWIIRQTFPDTADSEYLEMHAALRNIYRKNATYAVGTAKVTGSNDSVIGAGLQILAGANYYEVTTPAKIVSGTAVVQIRSLATGANQNITRETDAVFMAAPSGVASSVTLLEAGGGTDAESDAELLDRLLDEIRRPAAGGTKADFARWAKSVDGVTTAFVYPYRRGSGTVDIAITSGDGLPSDAVVAECQAYIDSVRPVGAKSVLVIKPVIKTVNFVIEVALDEGVTLNEMQSEIEQALINYFASLKPADTLVVSQIEAVISDLIGVVDRNLISPTKNQTIDALREMGWFKLGKVTVTEMQNG</sequence>
<dbReference type="InterPro" id="IPR058530">
    <property type="entry name" value="Baseplate_J-like_C"/>
</dbReference>
<dbReference type="Proteomes" id="UP000253872">
    <property type="component" value="Unassembled WGS sequence"/>
</dbReference>
<organism evidence="4 5">
    <name type="scientific">Haemophilus sputorum</name>
    <dbReference type="NCBI Taxonomy" id="1078480"/>
    <lineage>
        <taxon>Bacteria</taxon>
        <taxon>Pseudomonadati</taxon>
        <taxon>Pseudomonadota</taxon>
        <taxon>Gammaproteobacteria</taxon>
        <taxon>Pasteurellales</taxon>
        <taxon>Pasteurellaceae</taxon>
        <taxon>Haemophilus</taxon>
    </lineage>
</organism>
<dbReference type="PANTHER" id="PTHR37829">
    <property type="entry name" value="PHAGE-LIKE ELEMENT PBSX PROTEIN XKDT"/>
    <property type="match status" value="1"/>
</dbReference>
<feature type="domain" description="Baseplate J-like C-terminal" evidence="3">
    <location>
        <begin position="266"/>
        <end position="350"/>
    </location>
</feature>
<evidence type="ECO:0000313" key="4">
    <source>
        <dbReference type="EMBL" id="RDE72666.1"/>
    </source>
</evidence>
<comment type="caution">
    <text evidence="4">The sequence shown here is derived from an EMBL/GenBank/DDBJ whole genome shotgun (WGS) entry which is preliminary data.</text>
</comment>